<evidence type="ECO:0000313" key="1">
    <source>
        <dbReference type="EMBL" id="TEY78586.1"/>
    </source>
</evidence>
<comment type="caution">
    <text evidence="1">The sequence shown here is derived from an EMBL/GenBank/DDBJ whole genome shotgun (WGS) entry which is preliminary data.</text>
</comment>
<keyword evidence="2" id="KW-1185">Reference proteome</keyword>
<gene>
    <name evidence="1" type="ORF">BOTCAL_0047g00090</name>
</gene>
<evidence type="ECO:0000313" key="2">
    <source>
        <dbReference type="Proteomes" id="UP000297299"/>
    </source>
</evidence>
<protein>
    <submittedName>
        <fullName evidence="1">Uncharacterized protein</fullName>
    </submittedName>
</protein>
<organism evidence="1 2">
    <name type="scientific">Botryotinia calthae</name>
    <dbReference type="NCBI Taxonomy" id="38488"/>
    <lineage>
        <taxon>Eukaryota</taxon>
        <taxon>Fungi</taxon>
        <taxon>Dikarya</taxon>
        <taxon>Ascomycota</taxon>
        <taxon>Pezizomycotina</taxon>
        <taxon>Leotiomycetes</taxon>
        <taxon>Helotiales</taxon>
        <taxon>Sclerotiniaceae</taxon>
        <taxon>Botryotinia</taxon>
    </lineage>
</organism>
<name>A0A4Y8DBH2_9HELO</name>
<accession>A0A4Y8DBH2</accession>
<dbReference type="Proteomes" id="UP000297299">
    <property type="component" value="Unassembled WGS sequence"/>
</dbReference>
<sequence>MVYLLAFRCASAFCPYFKTSHEEDKQSFMLPRILEDVALNAVAVQVKLNGKETARCFNAYVRIVRTPGRLALTTEPHLLSVHKSVRQQFF</sequence>
<dbReference type="AlphaFoldDB" id="A0A4Y8DBH2"/>
<proteinExistence type="predicted"/>
<dbReference type="EMBL" id="PHWZ01000047">
    <property type="protein sequence ID" value="TEY78586.1"/>
    <property type="molecule type" value="Genomic_DNA"/>
</dbReference>
<reference evidence="1 2" key="1">
    <citation type="submission" date="2017-11" db="EMBL/GenBank/DDBJ databases">
        <title>Comparative genomics of Botrytis spp.</title>
        <authorList>
            <person name="Valero-Jimenez C.A."/>
            <person name="Tapia P."/>
            <person name="Veloso J."/>
            <person name="Silva-Moreno E."/>
            <person name="Staats M."/>
            <person name="Valdes J.H."/>
            <person name="Van Kan J.A.L."/>
        </authorList>
    </citation>
    <scope>NUCLEOTIDE SEQUENCE [LARGE SCALE GENOMIC DNA]</scope>
    <source>
        <strain evidence="1 2">MUCL2830</strain>
    </source>
</reference>